<gene>
    <name evidence="6" type="ORF">DKT77_02600</name>
</gene>
<evidence type="ECO:0000256" key="4">
    <source>
        <dbReference type="SAM" id="MobiDB-lite"/>
    </source>
</evidence>
<dbReference type="EMBL" id="QGKU01000010">
    <property type="protein sequence ID" value="PWR04203.1"/>
    <property type="molecule type" value="Genomic_DNA"/>
</dbReference>
<dbReference type="CDD" id="cd02440">
    <property type="entry name" value="AdoMet_MTases"/>
    <property type="match status" value="1"/>
</dbReference>
<keyword evidence="7" id="KW-1185">Reference proteome</keyword>
<reference evidence="6 7" key="1">
    <citation type="submission" date="2018-05" db="EMBL/GenBank/DDBJ databases">
        <title>Rhodobacteraceae gen. nov., sp. nov. isolated from sea water.</title>
        <authorList>
            <person name="Ren Y."/>
        </authorList>
    </citation>
    <scope>NUCLEOTIDE SEQUENCE [LARGE SCALE GENOMIC DNA]</scope>
    <source>
        <strain evidence="6 7">TG-679</strain>
    </source>
</reference>
<protein>
    <submittedName>
        <fullName evidence="6">SAM-dependent methyltransferase</fullName>
    </submittedName>
</protein>
<dbReference type="AlphaFoldDB" id="A0A2V2LRW4"/>
<name>A0A2V2LRW4_9RHOB</name>
<dbReference type="SUPFAM" id="SSF53335">
    <property type="entry name" value="S-adenosyl-L-methionine-dependent methyltransferases"/>
    <property type="match status" value="1"/>
</dbReference>
<organism evidence="6 7">
    <name type="scientific">Meridianimarinicoccus roseus</name>
    <dbReference type="NCBI Taxonomy" id="2072018"/>
    <lineage>
        <taxon>Bacteria</taxon>
        <taxon>Pseudomonadati</taxon>
        <taxon>Pseudomonadota</taxon>
        <taxon>Alphaproteobacteria</taxon>
        <taxon>Rhodobacterales</taxon>
        <taxon>Paracoccaceae</taxon>
        <taxon>Meridianimarinicoccus</taxon>
    </lineage>
</organism>
<sequence>MGCAVGAGAGDACGGRRSVGARAGGRHPEPGHHRAAGGTYRRLGARPVSPGAAGLAALRDAIPAVYQRQAAVWDAQRPRGLHERAWLERAVAGLAPGAPVLDLGCGAGDPIAGWLIGQGFAVTGLDVAPAMLALARARFPQACWLEGDMRGALPDGPFGAILGWDSVFHLVPADQRALIPRLVARLAPGGRLLVSVGPRAGEELGRVGGEPVYHASLDPDDYRALCRAAGCAQVRLVTEDPDCDFRSLLLARRAG</sequence>
<evidence type="ECO:0000259" key="5">
    <source>
        <dbReference type="Pfam" id="PF13649"/>
    </source>
</evidence>
<feature type="domain" description="Methyltransferase" evidence="5">
    <location>
        <begin position="100"/>
        <end position="190"/>
    </location>
</feature>
<keyword evidence="3" id="KW-0949">S-adenosyl-L-methionine</keyword>
<evidence type="ECO:0000313" key="7">
    <source>
        <dbReference type="Proteomes" id="UP000245680"/>
    </source>
</evidence>
<dbReference type="InterPro" id="IPR029063">
    <property type="entry name" value="SAM-dependent_MTases_sf"/>
</dbReference>
<dbReference type="GO" id="GO:0032259">
    <property type="term" value="P:methylation"/>
    <property type="evidence" value="ECO:0007669"/>
    <property type="project" value="UniProtKB-KW"/>
</dbReference>
<evidence type="ECO:0000256" key="3">
    <source>
        <dbReference type="ARBA" id="ARBA00022691"/>
    </source>
</evidence>
<dbReference type="OrthoDB" id="9765084at2"/>
<dbReference type="Proteomes" id="UP000245680">
    <property type="component" value="Unassembled WGS sequence"/>
</dbReference>
<dbReference type="Pfam" id="PF13649">
    <property type="entry name" value="Methyltransf_25"/>
    <property type="match status" value="1"/>
</dbReference>
<dbReference type="InterPro" id="IPR041698">
    <property type="entry name" value="Methyltransf_25"/>
</dbReference>
<feature type="region of interest" description="Disordered" evidence="4">
    <location>
        <begin position="19"/>
        <end position="39"/>
    </location>
</feature>
<dbReference type="PANTHER" id="PTHR43464:SF19">
    <property type="entry name" value="UBIQUINONE BIOSYNTHESIS O-METHYLTRANSFERASE, MITOCHONDRIAL"/>
    <property type="match status" value="1"/>
</dbReference>
<evidence type="ECO:0000313" key="6">
    <source>
        <dbReference type="EMBL" id="PWR04203.1"/>
    </source>
</evidence>
<evidence type="ECO:0000256" key="1">
    <source>
        <dbReference type="ARBA" id="ARBA00022603"/>
    </source>
</evidence>
<keyword evidence="2 6" id="KW-0808">Transferase</keyword>
<proteinExistence type="predicted"/>
<dbReference type="PANTHER" id="PTHR43464">
    <property type="entry name" value="METHYLTRANSFERASE"/>
    <property type="match status" value="1"/>
</dbReference>
<keyword evidence="1 6" id="KW-0489">Methyltransferase</keyword>
<evidence type="ECO:0000256" key="2">
    <source>
        <dbReference type="ARBA" id="ARBA00022679"/>
    </source>
</evidence>
<comment type="caution">
    <text evidence="6">The sequence shown here is derived from an EMBL/GenBank/DDBJ whole genome shotgun (WGS) entry which is preliminary data.</text>
</comment>
<accession>A0A2V2LRW4</accession>
<dbReference type="Gene3D" id="3.40.50.150">
    <property type="entry name" value="Vaccinia Virus protein VP39"/>
    <property type="match status" value="1"/>
</dbReference>
<dbReference type="GO" id="GO:0008168">
    <property type="term" value="F:methyltransferase activity"/>
    <property type="evidence" value="ECO:0007669"/>
    <property type="project" value="UniProtKB-KW"/>
</dbReference>